<evidence type="ECO:0000256" key="6">
    <source>
        <dbReference type="ARBA" id="ARBA00022781"/>
    </source>
</evidence>
<dbReference type="SUPFAM" id="SSF81336">
    <property type="entry name" value="F1F0 ATP synthase subunit A"/>
    <property type="match status" value="1"/>
</dbReference>
<dbReference type="PROSITE" id="PS00449">
    <property type="entry name" value="ATPASE_A"/>
    <property type="match status" value="1"/>
</dbReference>
<name>A0AA51YFJ4_9ECHN</name>
<feature type="transmembrane region" description="Helical" evidence="12">
    <location>
        <begin position="12"/>
        <end position="36"/>
    </location>
</feature>
<comment type="similarity">
    <text evidence="2">Belongs to the ATPase A chain family.</text>
</comment>
<organism evidence="13">
    <name type="scientific">Ocnus glacialis</name>
    <dbReference type="NCBI Taxonomy" id="3074281"/>
    <lineage>
        <taxon>Eukaryota</taxon>
        <taxon>Metazoa</taxon>
        <taxon>Echinodermata</taxon>
        <taxon>Eleutherozoa</taxon>
        <taxon>Echinozoa</taxon>
        <taxon>Holothuroidea</taxon>
        <taxon>Dendrochirotacea</taxon>
        <taxon>Dendrochirotida</taxon>
        <taxon>Cucumariidae</taxon>
        <taxon>Ocnus</taxon>
    </lineage>
</organism>
<evidence type="ECO:0000313" key="13">
    <source>
        <dbReference type="EMBL" id="WMW14033.1"/>
    </source>
</evidence>
<keyword evidence="5 12" id="KW-0812">Transmembrane</keyword>
<dbReference type="NCBIfam" id="TIGR01131">
    <property type="entry name" value="ATP_synt_6_or_A"/>
    <property type="match status" value="1"/>
</dbReference>
<keyword evidence="13" id="KW-0496">Mitochondrion</keyword>
<protein>
    <recommendedName>
        <fullName evidence="11">ATP synthase subunit a</fullName>
    </recommendedName>
</protein>
<dbReference type="AlphaFoldDB" id="A0AA51YFJ4"/>
<feature type="transmembrane region" description="Helical" evidence="12">
    <location>
        <begin position="170"/>
        <end position="190"/>
    </location>
</feature>
<dbReference type="GeneID" id="84885728"/>
<keyword evidence="9 12" id="KW-0472">Membrane</keyword>
<geneLocation type="mitochondrion" evidence="13"/>
<feature type="transmembrane region" description="Helical" evidence="12">
    <location>
        <begin position="196"/>
        <end position="221"/>
    </location>
</feature>
<feature type="transmembrane region" description="Helical" evidence="12">
    <location>
        <begin position="133"/>
        <end position="158"/>
    </location>
</feature>
<sequence>MINTLFGQFNSDIILSIPINIITSIIILYLFSLIFYSNNISTPLFILLKTVQTQILKLTFVKNLNSPWILILNAILISILLINLLGLFPYTFTITSHMSYTYSLAIPLWLAANIMGFILHFKSRLSNLVPQGTPWYLIPLMIWIETISFLAQPVALGLRLAANLTAGHLLLYLISTATWMLQSSFLASIFLTLLLILLFILEIGVACIQAYVFTALIYFYLESNN</sequence>
<keyword evidence="6" id="KW-0375">Hydrogen ion transport</keyword>
<evidence type="ECO:0000256" key="9">
    <source>
        <dbReference type="ARBA" id="ARBA00023136"/>
    </source>
</evidence>
<dbReference type="InterPro" id="IPR045083">
    <property type="entry name" value="ATP_synth_F0_asu_bact/mt"/>
</dbReference>
<evidence type="ECO:0000256" key="10">
    <source>
        <dbReference type="ARBA" id="ARBA00023310"/>
    </source>
</evidence>
<dbReference type="RefSeq" id="YP_010954571.1">
    <property type="nucleotide sequence ID" value="NC_082941.1"/>
</dbReference>
<evidence type="ECO:0000256" key="7">
    <source>
        <dbReference type="ARBA" id="ARBA00022989"/>
    </source>
</evidence>
<evidence type="ECO:0000256" key="3">
    <source>
        <dbReference type="ARBA" id="ARBA00022448"/>
    </source>
</evidence>
<dbReference type="PRINTS" id="PR00123">
    <property type="entry name" value="ATPASEA"/>
</dbReference>
<dbReference type="InterPro" id="IPR023011">
    <property type="entry name" value="ATP_synth_F0_asu_AS"/>
</dbReference>
<dbReference type="CDD" id="cd00310">
    <property type="entry name" value="ATP-synt_Fo_a_6"/>
    <property type="match status" value="1"/>
</dbReference>
<evidence type="ECO:0000256" key="4">
    <source>
        <dbReference type="ARBA" id="ARBA00022547"/>
    </source>
</evidence>
<feature type="transmembrane region" description="Helical" evidence="12">
    <location>
        <begin position="100"/>
        <end position="121"/>
    </location>
</feature>
<dbReference type="GO" id="GO:0045259">
    <property type="term" value="C:proton-transporting ATP synthase complex"/>
    <property type="evidence" value="ECO:0007669"/>
    <property type="project" value="UniProtKB-KW"/>
</dbReference>
<proteinExistence type="inferred from homology"/>
<keyword evidence="7 12" id="KW-1133">Transmembrane helix</keyword>
<keyword evidence="10" id="KW-0066">ATP synthesis</keyword>
<dbReference type="Gene3D" id="1.20.120.220">
    <property type="entry name" value="ATP synthase, F0 complex, subunit A"/>
    <property type="match status" value="1"/>
</dbReference>
<dbReference type="PANTHER" id="PTHR11410">
    <property type="entry name" value="ATP SYNTHASE SUBUNIT A"/>
    <property type="match status" value="1"/>
</dbReference>
<evidence type="ECO:0000256" key="11">
    <source>
        <dbReference type="RuleBase" id="RU004450"/>
    </source>
</evidence>
<dbReference type="EMBL" id="OR420052">
    <property type="protein sequence ID" value="WMW14033.1"/>
    <property type="molecule type" value="Genomic_DNA"/>
</dbReference>
<comment type="subcellular location">
    <subcellularLocation>
        <location evidence="1">Membrane</location>
        <topology evidence="1">Multi-pass membrane protein</topology>
    </subcellularLocation>
    <subcellularLocation>
        <location evidence="11">Mitochondrion inner membrane</location>
        <topology evidence="11">Multi-pass membrane protein</topology>
    </subcellularLocation>
</comment>
<feature type="transmembrane region" description="Helical" evidence="12">
    <location>
        <begin position="68"/>
        <end position="88"/>
    </location>
</feature>
<reference evidence="13" key="1">
    <citation type="submission" date="2023-08" db="EMBL/GenBank/DDBJ databases">
        <authorList>
            <person name="Lee Y."/>
            <person name="Rhee J.-S."/>
        </authorList>
    </citation>
    <scope>NUCLEOTIDE SEQUENCE</scope>
</reference>
<gene>
    <name evidence="13" type="primary">atp6</name>
</gene>
<evidence type="ECO:0000256" key="8">
    <source>
        <dbReference type="ARBA" id="ARBA00023065"/>
    </source>
</evidence>
<dbReference type="GO" id="GO:0005743">
    <property type="term" value="C:mitochondrial inner membrane"/>
    <property type="evidence" value="ECO:0007669"/>
    <property type="project" value="UniProtKB-SubCell"/>
</dbReference>
<dbReference type="InterPro" id="IPR000568">
    <property type="entry name" value="ATP_synth_F0_asu"/>
</dbReference>
<keyword evidence="3" id="KW-0813">Transport</keyword>
<evidence type="ECO:0000256" key="2">
    <source>
        <dbReference type="ARBA" id="ARBA00006810"/>
    </source>
</evidence>
<evidence type="ECO:0000256" key="5">
    <source>
        <dbReference type="ARBA" id="ARBA00022692"/>
    </source>
</evidence>
<dbReference type="GO" id="GO:0046933">
    <property type="term" value="F:proton-transporting ATP synthase activity, rotational mechanism"/>
    <property type="evidence" value="ECO:0007669"/>
    <property type="project" value="TreeGrafter"/>
</dbReference>
<accession>A0AA51YFJ4</accession>
<keyword evidence="8" id="KW-0406">Ion transport</keyword>
<evidence type="ECO:0000256" key="1">
    <source>
        <dbReference type="ARBA" id="ARBA00004141"/>
    </source>
</evidence>
<dbReference type="PANTHER" id="PTHR11410:SF0">
    <property type="entry name" value="ATP SYNTHASE SUBUNIT A"/>
    <property type="match status" value="1"/>
</dbReference>
<dbReference type="InterPro" id="IPR035908">
    <property type="entry name" value="F0_ATP_A_sf"/>
</dbReference>
<dbReference type="Pfam" id="PF00119">
    <property type="entry name" value="ATP-synt_A"/>
    <property type="match status" value="1"/>
</dbReference>
<evidence type="ECO:0000256" key="12">
    <source>
        <dbReference type="SAM" id="Phobius"/>
    </source>
</evidence>
<keyword evidence="4" id="KW-0138">CF(0)</keyword>